<evidence type="ECO:0000256" key="1">
    <source>
        <dbReference type="SAM" id="MobiDB-lite"/>
    </source>
</evidence>
<feature type="region of interest" description="Disordered" evidence="1">
    <location>
        <begin position="257"/>
        <end position="279"/>
    </location>
</feature>
<dbReference type="PANTHER" id="PTHR34985:SF1">
    <property type="entry name" value="SLR0554 PROTEIN"/>
    <property type="match status" value="1"/>
</dbReference>
<dbReference type="EMBL" id="JAABNT010000018">
    <property type="protein sequence ID" value="NEK24619.1"/>
    <property type="molecule type" value="Genomic_DNA"/>
</dbReference>
<sequence>MAKSEANDAKAFMSRQQDDVRMVYDRSRTSFPRQCVIWGTTNDKEYLRDATGGRRYLIVEMTAEQIDTDRIERDRDAIWQAAALGYDEMRAEQPYGTLPLFLQGEAAETAKQMQERARKSEAWEGWMETIIEWLDEGLTLQELFNRQERDTEKLLDGDDTFHGVPLTAMVCRVAFSQQDAMRKALGMNANAPITAQAEQFWSKVVSKMKEQGWIHGKGKENVPATRNRATIGGKQKMWMIRPDITDEERKRGFRVCNPAQAPESGSTQVADDDDYDDLL</sequence>
<proteinExistence type="predicted"/>
<feature type="domain" description="Virulence-associated protein E-like" evidence="2">
    <location>
        <begin position="2"/>
        <end position="117"/>
    </location>
</feature>
<comment type="caution">
    <text evidence="3">The sequence shown here is derived from an EMBL/GenBank/DDBJ whole genome shotgun (WGS) entry which is preliminary data.</text>
</comment>
<protein>
    <recommendedName>
        <fullName evidence="2">Virulence-associated protein E-like domain-containing protein</fullName>
    </recommendedName>
</protein>
<evidence type="ECO:0000259" key="2">
    <source>
        <dbReference type="Pfam" id="PF05272"/>
    </source>
</evidence>
<reference evidence="3 4" key="1">
    <citation type="submission" date="2020-01" db="EMBL/GenBank/DDBJ databases">
        <title>Sulfitobacter sediminilitoris sp. nov., isolated from a tidal flat.</title>
        <authorList>
            <person name="Park S."/>
            <person name="Yoon J.-H."/>
        </authorList>
    </citation>
    <scope>NUCLEOTIDE SEQUENCE [LARGE SCALE GENOMIC DNA]</scope>
    <source>
        <strain evidence="3 4">JBTF-M27</strain>
    </source>
</reference>
<dbReference type="Proteomes" id="UP000468591">
    <property type="component" value="Unassembled WGS sequence"/>
</dbReference>
<dbReference type="InterPro" id="IPR007936">
    <property type="entry name" value="VapE-like_dom"/>
</dbReference>
<feature type="compositionally biased region" description="Acidic residues" evidence="1">
    <location>
        <begin position="270"/>
        <end position="279"/>
    </location>
</feature>
<organism evidence="3 4">
    <name type="scientific">Sulfitobacter sediminilitoris</name>
    <dbReference type="NCBI Taxonomy" id="2698830"/>
    <lineage>
        <taxon>Bacteria</taxon>
        <taxon>Pseudomonadati</taxon>
        <taxon>Pseudomonadota</taxon>
        <taxon>Alphaproteobacteria</taxon>
        <taxon>Rhodobacterales</taxon>
        <taxon>Roseobacteraceae</taxon>
        <taxon>Sulfitobacter</taxon>
    </lineage>
</organism>
<name>A0A6P0CEK5_9RHOB</name>
<keyword evidence="4" id="KW-1185">Reference proteome</keyword>
<dbReference type="PANTHER" id="PTHR34985">
    <property type="entry name" value="SLR0554 PROTEIN"/>
    <property type="match status" value="1"/>
</dbReference>
<gene>
    <name evidence="3" type="ORF">GV827_19755</name>
</gene>
<accession>A0A6P0CEK5</accession>
<dbReference type="AlphaFoldDB" id="A0A6P0CEK5"/>
<evidence type="ECO:0000313" key="3">
    <source>
        <dbReference type="EMBL" id="NEK24619.1"/>
    </source>
</evidence>
<evidence type="ECO:0000313" key="4">
    <source>
        <dbReference type="Proteomes" id="UP000468591"/>
    </source>
</evidence>
<dbReference type="Pfam" id="PF05272">
    <property type="entry name" value="VapE-like_dom"/>
    <property type="match status" value="1"/>
</dbReference>